<evidence type="ECO:0000256" key="4">
    <source>
        <dbReference type="ARBA" id="ARBA00022631"/>
    </source>
</evidence>
<evidence type="ECO:0000259" key="9">
    <source>
        <dbReference type="Pfam" id="PF09349"/>
    </source>
</evidence>
<keyword evidence="6" id="KW-0378">Hydrolase</keyword>
<evidence type="ECO:0000259" key="8">
    <source>
        <dbReference type="Pfam" id="PF00576"/>
    </source>
</evidence>
<evidence type="ECO:0000256" key="5">
    <source>
        <dbReference type="ARBA" id="ARBA00022793"/>
    </source>
</evidence>
<evidence type="ECO:0000256" key="7">
    <source>
        <dbReference type="ARBA" id="ARBA00023239"/>
    </source>
</evidence>
<dbReference type="InterPro" id="IPR036778">
    <property type="entry name" value="OHCU_decarboxylase_sf"/>
</dbReference>
<proteinExistence type="predicted"/>
<keyword evidence="4" id="KW-0659">Purine metabolism</keyword>
<evidence type="ECO:0000256" key="6">
    <source>
        <dbReference type="ARBA" id="ARBA00022801"/>
    </source>
</evidence>
<dbReference type="NCBIfam" id="TIGR03164">
    <property type="entry name" value="UHCUDC"/>
    <property type="match status" value="1"/>
</dbReference>
<dbReference type="InterPro" id="IPR014306">
    <property type="entry name" value="Hydroxyisourate_hydrolase"/>
</dbReference>
<comment type="caution">
    <text evidence="10">The sequence shown here is derived from an EMBL/GenBank/DDBJ whole genome shotgun (WGS) entry which is preliminary data.</text>
</comment>
<feature type="domain" description="Oxo-4-hydroxy-4-carboxy-5-ureidoimidazoline decarboxylase" evidence="9">
    <location>
        <begin position="11"/>
        <end position="167"/>
    </location>
</feature>
<reference evidence="11" key="1">
    <citation type="journal article" date="2019" name="Int. J. Syst. Evol. Microbiol.">
        <title>The Global Catalogue of Microorganisms (GCM) 10K type strain sequencing project: providing services to taxonomists for standard genome sequencing and annotation.</title>
        <authorList>
            <consortium name="The Broad Institute Genomics Platform"/>
            <consortium name="The Broad Institute Genome Sequencing Center for Infectious Disease"/>
            <person name="Wu L."/>
            <person name="Ma J."/>
        </authorList>
    </citation>
    <scope>NUCLEOTIDE SEQUENCE [LARGE SCALE GENOMIC DNA]</scope>
    <source>
        <strain evidence="11">NBRC 102520</strain>
    </source>
</reference>
<feature type="domain" description="Transthyretin/hydroxyisourate hydrolase" evidence="8">
    <location>
        <begin position="182"/>
        <end position="295"/>
    </location>
</feature>
<keyword evidence="11" id="KW-1185">Reference proteome</keyword>
<comment type="catalytic activity">
    <reaction evidence="2">
        <text>5-hydroxy-2-oxo-4-ureido-2,5-dihydro-1H-imidazole-5-carboxylate + H(+) = (S)-allantoin + CO2</text>
        <dbReference type="Rhea" id="RHEA:26301"/>
        <dbReference type="ChEBI" id="CHEBI:15378"/>
        <dbReference type="ChEBI" id="CHEBI:15678"/>
        <dbReference type="ChEBI" id="CHEBI:16526"/>
        <dbReference type="ChEBI" id="CHEBI:58639"/>
        <dbReference type="EC" id="4.1.1.97"/>
    </reaction>
</comment>
<dbReference type="SUPFAM" id="SSF49472">
    <property type="entry name" value="Transthyretin (synonym: prealbumin)"/>
    <property type="match status" value="1"/>
</dbReference>
<dbReference type="EMBL" id="BSOW01000029">
    <property type="protein sequence ID" value="GLR89947.1"/>
    <property type="molecule type" value="Genomic_DNA"/>
</dbReference>
<dbReference type="PANTHER" id="PTHR43466:SF1">
    <property type="entry name" value="2-OXO-4-HYDROXY-4-CARBOXY-5-UREIDOIMIDAZOLINE DECARBOXYLASE-RELATED"/>
    <property type="match status" value="1"/>
</dbReference>
<comment type="pathway">
    <text evidence="3">Purine metabolism; urate degradation; (S)-allantoin from urate: step 3/3.</text>
</comment>
<gene>
    <name evidence="10" type="ORF">GCM10007857_66610</name>
</gene>
<dbReference type="InterPro" id="IPR023416">
    <property type="entry name" value="Transthyretin/HIU_hydrolase_d"/>
</dbReference>
<keyword evidence="7" id="KW-0456">Lyase</keyword>
<organism evidence="10 11">
    <name type="scientific">Bradyrhizobium iriomotense</name>
    <dbReference type="NCBI Taxonomy" id="441950"/>
    <lineage>
        <taxon>Bacteria</taxon>
        <taxon>Pseudomonadati</taxon>
        <taxon>Pseudomonadota</taxon>
        <taxon>Alphaproteobacteria</taxon>
        <taxon>Hyphomicrobiales</taxon>
        <taxon>Nitrobacteraceae</taxon>
        <taxon>Bradyrhizobium</taxon>
    </lineage>
</organism>
<evidence type="ECO:0000313" key="10">
    <source>
        <dbReference type="EMBL" id="GLR89947.1"/>
    </source>
</evidence>
<evidence type="ECO:0000313" key="11">
    <source>
        <dbReference type="Proteomes" id="UP001156905"/>
    </source>
</evidence>
<dbReference type="Gene3D" id="1.10.3330.10">
    <property type="entry name" value="Oxo-4-hydroxy-4-carboxy-5-ureidoimidazoline decarboxylase"/>
    <property type="match status" value="1"/>
</dbReference>
<comment type="catalytic activity">
    <reaction evidence="1">
        <text>5-hydroxyisourate + H2O = 5-hydroxy-2-oxo-4-ureido-2,5-dihydro-1H-imidazole-5-carboxylate + H(+)</text>
        <dbReference type="Rhea" id="RHEA:23736"/>
        <dbReference type="ChEBI" id="CHEBI:15377"/>
        <dbReference type="ChEBI" id="CHEBI:15378"/>
        <dbReference type="ChEBI" id="CHEBI:18072"/>
        <dbReference type="ChEBI" id="CHEBI:58639"/>
        <dbReference type="EC" id="3.5.2.17"/>
    </reaction>
</comment>
<keyword evidence="5" id="KW-0210">Decarboxylase</keyword>
<dbReference type="NCBIfam" id="TIGR02962">
    <property type="entry name" value="hdxy_isourate"/>
    <property type="match status" value="1"/>
</dbReference>
<evidence type="ECO:0008006" key="12">
    <source>
        <dbReference type="Google" id="ProtNLM"/>
    </source>
</evidence>
<dbReference type="Gene3D" id="2.60.40.180">
    <property type="entry name" value="Transthyretin/hydroxyisourate hydrolase domain"/>
    <property type="match status" value="1"/>
</dbReference>
<evidence type="ECO:0000256" key="3">
    <source>
        <dbReference type="ARBA" id="ARBA00004754"/>
    </source>
</evidence>
<protein>
    <recommendedName>
        <fullName evidence="12">2-oxo-4-hydroxy-4-carboxy-5-ureidoimidazoline decarboxylase</fullName>
    </recommendedName>
</protein>
<dbReference type="SUPFAM" id="SSF158694">
    <property type="entry name" value="UraD-Like"/>
    <property type="match status" value="1"/>
</dbReference>
<dbReference type="InterPro" id="IPR017580">
    <property type="entry name" value="OHCU_decarboxylase-1"/>
</dbReference>
<name>A0ABQ6B6A0_9BRAD</name>
<dbReference type="Pfam" id="PF00576">
    <property type="entry name" value="Transthyretin"/>
    <property type="match status" value="1"/>
</dbReference>
<dbReference type="PANTHER" id="PTHR43466">
    <property type="entry name" value="2-OXO-4-HYDROXY-4-CARBOXY-5-UREIDOIMIDAZOLINE DECARBOXYLASE-RELATED"/>
    <property type="match status" value="1"/>
</dbReference>
<dbReference type="RefSeq" id="WP_284272481.1">
    <property type="nucleotide sequence ID" value="NZ_BSOW01000029.1"/>
</dbReference>
<sequence>MPGQLTLDTLNRASAADFVAALGDIFEYSPWVATEAAARRPFKNLAALRDAMIASIEAAPAEQRLKLIRSHPDLANKTQRAQGLTAHSTREQDGAGLDRLSETEFAMFERLNNAYKAKFGFPFMICVRRHTKDSILDAFARRLNNDPAQEQKEALTEIARIASLRLAGMIASGEPLAVHGTLSVHVLDTHRGLPADGMKFSLVELSRHGEERLIADLVTNADGRTSPEPIEGRPVPIGTYELRFQAAAYFAGRGVPLSDPPFLDVIPLRFGVSEPEQHLHVPLLVTPWSYSTYRGS</sequence>
<evidence type="ECO:0000256" key="1">
    <source>
        <dbReference type="ARBA" id="ARBA00001043"/>
    </source>
</evidence>
<dbReference type="Proteomes" id="UP001156905">
    <property type="component" value="Unassembled WGS sequence"/>
</dbReference>
<dbReference type="Pfam" id="PF09349">
    <property type="entry name" value="OHCU_decarbox"/>
    <property type="match status" value="1"/>
</dbReference>
<dbReference type="InterPro" id="IPR036817">
    <property type="entry name" value="Transthyretin/HIU_hydrolase_sf"/>
</dbReference>
<evidence type="ECO:0000256" key="2">
    <source>
        <dbReference type="ARBA" id="ARBA00001163"/>
    </source>
</evidence>
<dbReference type="InterPro" id="IPR018020">
    <property type="entry name" value="OHCU_decarboxylase"/>
</dbReference>
<dbReference type="CDD" id="cd05822">
    <property type="entry name" value="TLP_HIUase"/>
    <property type="match status" value="1"/>
</dbReference>
<accession>A0ABQ6B6A0</accession>